<dbReference type="AlphaFoldDB" id="A0A0F9Q227"/>
<dbReference type="Pfam" id="PF00534">
    <property type="entry name" value="Glycos_transf_1"/>
    <property type="match status" value="1"/>
</dbReference>
<feature type="domain" description="Glycosyl transferase family 1" evidence="1">
    <location>
        <begin position="200"/>
        <end position="347"/>
    </location>
</feature>
<comment type="caution">
    <text evidence="2">The sequence shown here is derived from an EMBL/GenBank/DDBJ whole genome shotgun (WGS) entry which is preliminary data.</text>
</comment>
<dbReference type="SUPFAM" id="SSF53756">
    <property type="entry name" value="UDP-Glycosyltransferase/glycogen phosphorylase"/>
    <property type="match status" value="1"/>
</dbReference>
<reference evidence="2" key="1">
    <citation type="journal article" date="2015" name="Nature">
        <title>Complex archaea that bridge the gap between prokaryotes and eukaryotes.</title>
        <authorList>
            <person name="Spang A."/>
            <person name="Saw J.H."/>
            <person name="Jorgensen S.L."/>
            <person name="Zaremba-Niedzwiedzka K."/>
            <person name="Martijn J."/>
            <person name="Lind A.E."/>
            <person name="van Eijk R."/>
            <person name="Schleper C."/>
            <person name="Guy L."/>
            <person name="Ettema T.J."/>
        </authorList>
    </citation>
    <scope>NUCLEOTIDE SEQUENCE</scope>
</reference>
<evidence type="ECO:0000313" key="2">
    <source>
        <dbReference type="EMBL" id="KKN07276.1"/>
    </source>
</evidence>
<protein>
    <recommendedName>
        <fullName evidence="1">Glycosyl transferase family 1 domain-containing protein</fullName>
    </recommendedName>
</protein>
<dbReference type="InterPro" id="IPR050194">
    <property type="entry name" value="Glycosyltransferase_grp1"/>
</dbReference>
<dbReference type="Gene3D" id="3.40.50.2000">
    <property type="entry name" value="Glycogen Phosphorylase B"/>
    <property type="match status" value="2"/>
</dbReference>
<dbReference type="CDD" id="cd03801">
    <property type="entry name" value="GT4_PimA-like"/>
    <property type="match status" value="1"/>
</dbReference>
<dbReference type="EMBL" id="LAZR01004588">
    <property type="protein sequence ID" value="KKN07276.1"/>
    <property type="molecule type" value="Genomic_DNA"/>
</dbReference>
<dbReference type="PANTHER" id="PTHR45947:SF3">
    <property type="entry name" value="SULFOQUINOVOSYL TRANSFERASE SQD2"/>
    <property type="match status" value="1"/>
</dbReference>
<evidence type="ECO:0000259" key="1">
    <source>
        <dbReference type="Pfam" id="PF00534"/>
    </source>
</evidence>
<dbReference type="PANTHER" id="PTHR45947">
    <property type="entry name" value="SULFOQUINOVOSYL TRANSFERASE SQD2"/>
    <property type="match status" value="1"/>
</dbReference>
<name>A0A0F9Q227_9ZZZZ</name>
<proteinExistence type="predicted"/>
<organism evidence="2">
    <name type="scientific">marine sediment metagenome</name>
    <dbReference type="NCBI Taxonomy" id="412755"/>
    <lineage>
        <taxon>unclassified sequences</taxon>
        <taxon>metagenomes</taxon>
        <taxon>ecological metagenomes</taxon>
    </lineage>
</organism>
<dbReference type="InterPro" id="IPR001296">
    <property type="entry name" value="Glyco_trans_1"/>
</dbReference>
<accession>A0A0F9Q227</accession>
<dbReference type="GO" id="GO:0016757">
    <property type="term" value="F:glycosyltransferase activity"/>
    <property type="evidence" value="ECO:0007669"/>
    <property type="project" value="InterPro"/>
</dbReference>
<sequence length="380" mass="43824">MKKILIFHNIPAPYRLPLFRKLSEFYDLTVVFLQKKEKGRLWKIKDEDLNFPHVFLPEVSFSLFNKNLTVNHGISILIKNLSPDVVIAIDNPPNLLTTLQALRVCKKRKIHFLLWTGIFPGYTLGNNLFFKIGDTIINWIRIKNLYPTVQRFITYGKECRYHLQNSYKVNGDRIFVGTQGYPYEDLIGRQFKYALKPRKIAYKGNTIVYLGYLRGKKGIGLLLESAYILKKNSIDFNLLIIGDGHEDVKRLIEEYSKKIKITFVGYKEGTEKYNYLKNAKILILPTFKDAWGWVINEAMYMGIPVITTDKAMAKEMVVDGKNGYAVKAGELQSFHSAIQKILSMPEKEYLEFCKQAFATASNYGIDYSVSCFREALESIG</sequence>
<gene>
    <name evidence="2" type="ORF">LCGC14_1068780</name>
</gene>